<name>A0A1X1ELV1_PANCY</name>
<evidence type="ECO:0008006" key="3">
    <source>
        <dbReference type="Google" id="ProtNLM"/>
    </source>
</evidence>
<proteinExistence type="predicted"/>
<accession>A0A1X1ELV1</accession>
<reference evidence="1 2" key="1">
    <citation type="journal article" date="2017" name="Antonie Van Leeuwenhoek">
        <title>Phylogenomic resolution of the bacterial genus Pantoea and its relationship with Erwinia and Tatumella.</title>
        <authorList>
            <person name="Palmer M."/>
            <person name="Steenkamp E.T."/>
            <person name="Coetzee M.P."/>
            <person name="Chan W.Y."/>
            <person name="van Zyl E."/>
            <person name="De Maayer P."/>
            <person name="Coutinho T.A."/>
            <person name="Blom J."/>
            <person name="Smits T.H."/>
            <person name="Duffy B."/>
            <person name="Venter S.N."/>
        </authorList>
    </citation>
    <scope>NUCLEOTIDE SEQUENCE [LARGE SCALE GENOMIC DNA]</scope>
    <source>
        <strain evidence="1 2">LMG 2657</strain>
    </source>
</reference>
<dbReference type="OrthoDB" id="8402552at2"/>
<dbReference type="STRING" id="55209.HA50_25055"/>
<comment type="caution">
    <text evidence="1">The sequence shown here is derived from an EMBL/GenBank/DDBJ whole genome shotgun (WGS) entry which is preliminary data.</text>
</comment>
<dbReference type="AlphaFoldDB" id="A0A1X1ELV1"/>
<evidence type="ECO:0000313" key="1">
    <source>
        <dbReference type="EMBL" id="ORM89866.1"/>
    </source>
</evidence>
<sequence length="529" mass="59389">MKNWLNRLLGKQPQQTISVVWDAELPSIYARLEQTYAQPHPLVEDNHVLENQPLGDSDETFWAPGALEGTMIYHFGVGSDDPGTDEILLALKQALAKPGMQTMQRLYHLINQDSPLYYIDDLMKAIAESPGLQADRLHNLVLSLCTQSPDHNAVKFAMALMAFFPGQRSVEVLQVLGRHDEFTLYAVVAMRSMLEPEQYAATWFAMAQRVNGWGRIHLMERIPDALNETMRQWLLREGFANSVMNEYTALNCALRGGLVDALATEYDDPLLLGAAEMLYVLINEGPVAGMSAYDDGGKACMLYLQSVLAHQPAHPLHYLTARNLGEWADNEKSLDTTTSSQLVAMSAEVLALAMWDEVTTQALAGEEGYVFNLAIEVCRLRQEDPFPDLFARQRDNPESMLWYQLMQTDDAVQASQVCFLAETQFDLREMASGPALSSGIGPKWAAQRNLDSVLQELKRFPEMGWPLLETALKSPVIRNRQMAINALEMWPFDSLAVHGPYIEECADAEPHKEVQERLKKLRDRLSSAS</sequence>
<gene>
    <name evidence="1" type="ORF">HA50_25055</name>
</gene>
<evidence type="ECO:0000313" key="2">
    <source>
        <dbReference type="Proteomes" id="UP000193749"/>
    </source>
</evidence>
<keyword evidence="2" id="KW-1185">Reference proteome</keyword>
<dbReference type="EMBL" id="MLJI01000002">
    <property type="protein sequence ID" value="ORM89866.1"/>
    <property type="molecule type" value="Genomic_DNA"/>
</dbReference>
<protein>
    <recommendedName>
        <fullName evidence="3">Limonene hydroxylase CD6-2</fullName>
    </recommendedName>
</protein>
<organism evidence="1 2">
    <name type="scientific">Pantoea cypripedii</name>
    <name type="common">Pectobacterium cypripedii</name>
    <name type="synonym">Erwinia cypripedii</name>
    <dbReference type="NCBI Taxonomy" id="55209"/>
    <lineage>
        <taxon>Bacteria</taxon>
        <taxon>Pseudomonadati</taxon>
        <taxon>Pseudomonadota</taxon>
        <taxon>Gammaproteobacteria</taxon>
        <taxon>Enterobacterales</taxon>
        <taxon>Erwiniaceae</taxon>
        <taxon>Pantoea</taxon>
    </lineage>
</organism>
<dbReference type="Proteomes" id="UP000193749">
    <property type="component" value="Unassembled WGS sequence"/>
</dbReference>
<dbReference type="RefSeq" id="WP_084879582.1">
    <property type="nucleotide sequence ID" value="NZ_JAGGMY010000005.1"/>
</dbReference>